<feature type="domain" description="DUF6079" evidence="6">
    <location>
        <begin position="1066"/>
        <end position="1155"/>
    </location>
</feature>
<evidence type="ECO:0000259" key="4">
    <source>
        <dbReference type="Pfam" id="PF26385"/>
    </source>
</evidence>
<feature type="domain" description="DUF6079" evidence="1">
    <location>
        <begin position="22"/>
        <end position="62"/>
    </location>
</feature>
<dbReference type="STRING" id="1079.BVIR_1193"/>
<dbReference type="EMBL" id="AP014854">
    <property type="protein sequence ID" value="BAS01157.1"/>
    <property type="molecule type" value="Genomic_DNA"/>
</dbReference>
<evidence type="ECO:0000313" key="8">
    <source>
        <dbReference type="EMBL" id="CUU41643.1"/>
    </source>
</evidence>
<feature type="domain" description="DUF6079" evidence="3">
    <location>
        <begin position="502"/>
        <end position="711"/>
    </location>
</feature>
<dbReference type="EMBL" id="LN907867">
    <property type="protein sequence ID" value="CUU41643.1"/>
    <property type="molecule type" value="Genomic_DNA"/>
</dbReference>
<dbReference type="Pfam" id="PF26383">
    <property type="entry name" value="DUF6079_2nd"/>
    <property type="match status" value="1"/>
</dbReference>
<reference evidence="8" key="2">
    <citation type="submission" date="2015-11" db="EMBL/GenBank/DDBJ databases">
        <authorList>
            <person name="Zhang Y."/>
            <person name="Guo Z."/>
        </authorList>
    </citation>
    <scope>NUCLEOTIDE SEQUENCE</scope>
    <source>
        <strain evidence="8">1</strain>
    </source>
</reference>
<evidence type="ECO:0000259" key="5">
    <source>
        <dbReference type="Pfam" id="PF26387"/>
    </source>
</evidence>
<dbReference type="InterPro" id="IPR058569">
    <property type="entry name" value="DUF6079_2nd"/>
</dbReference>
<dbReference type="GO" id="GO:0004527">
    <property type="term" value="F:exonuclease activity"/>
    <property type="evidence" value="ECO:0007669"/>
    <property type="project" value="UniProtKB-KW"/>
</dbReference>
<evidence type="ECO:0000259" key="6">
    <source>
        <dbReference type="Pfam" id="PF26388"/>
    </source>
</evidence>
<feature type="domain" description="DUF6079" evidence="2">
    <location>
        <begin position="285"/>
        <end position="498"/>
    </location>
</feature>
<keyword evidence="7" id="KW-0540">Nuclease</keyword>
<dbReference type="SUPFAM" id="SSF52540">
    <property type="entry name" value="P-loop containing nucleoside triphosphate hydrolases"/>
    <property type="match status" value="1"/>
</dbReference>
<organism evidence="8 9">
    <name type="scientific">Blastochloris viridis</name>
    <name type="common">Rhodopseudomonas viridis</name>
    <dbReference type="NCBI Taxonomy" id="1079"/>
    <lineage>
        <taxon>Bacteria</taxon>
        <taxon>Pseudomonadati</taxon>
        <taxon>Pseudomonadota</taxon>
        <taxon>Alphaproteobacteria</taxon>
        <taxon>Hyphomicrobiales</taxon>
        <taxon>Blastochloridaceae</taxon>
        <taxon>Blastochloris</taxon>
    </lineage>
</organism>
<dbReference type="Pfam" id="PF19557">
    <property type="entry name" value="DUF6079_1st"/>
    <property type="match status" value="2"/>
</dbReference>
<reference evidence="7" key="1">
    <citation type="journal article" date="2015" name="Genome Announc.">
        <title>Complete Genome Sequence of the Bacteriochlorophyll b-Producing Photosynthetic Bacterium Blastochloris viridis.</title>
        <authorList>
            <person name="Tsukatani Y."/>
            <person name="Hirose Y."/>
            <person name="Harada J."/>
            <person name="Misawa N."/>
            <person name="Mori K."/>
            <person name="Inoue K."/>
            <person name="Tamiaki H."/>
        </authorList>
    </citation>
    <scope>NUCLEOTIDE SEQUENCE [LARGE SCALE GENOMIC DNA]</scope>
    <source>
        <strain evidence="7">DSM 133</strain>
    </source>
</reference>
<feature type="domain" description="DUF6079" evidence="4">
    <location>
        <begin position="728"/>
        <end position="859"/>
    </location>
</feature>
<dbReference type="InterPro" id="IPR058572">
    <property type="entry name" value="DUF6079_4th"/>
</dbReference>
<dbReference type="Pfam" id="PF26387">
    <property type="entry name" value="DUF6079_5th"/>
    <property type="match status" value="1"/>
</dbReference>
<feature type="domain" description="DUF6079" evidence="1">
    <location>
        <begin position="75"/>
        <end position="270"/>
    </location>
</feature>
<evidence type="ECO:0000259" key="2">
    <source>
        <dbReference type="Pfam" id="PF26383"/>
    </source>
</evidence>
<reference evidence="9" key="3">
    <citation type="journal article" date="2016" name="Genome Announc.">
        <title>Revised genome sequence of the purple photosynthetic bacterium Blastochloris viridis.</title>
        <authorList>
            <person name="Liu L.N."/>
            <person name="Faulkner M."/>
            <person name="Liu X."/>
            <person name="Huang F."/>
            <person name="Darby A.C."/>
            <person name="Hall N."/>
        </authorList>
    </citation>
    <scope>NUCLEOTIDE SEQUENCE [LARGE SCALE GENOMIC DNA]</scope>
    <source>
        <strain evidence="9">ATCC 19567 / DSM 133 / F</strain>
    </source>
</reference>
<evidence type="ECO:0000259" key="3">
    <source>
        <dbReference type="Pfam" id="PF26384"/>
    </source>
</evidence>
<accession>A0A0H5BKE9</accession>
<keyword evidence="7" id="KW-0378">Hydrolase</keyword>
<dbReference type="InterPro" id="IPR058574">
    <property type="entry name" value="DUF6079_6th"/>
</dbReference>
<dbReference type="InterPro" id="IPR045725">
    <property type="entry name" value="DUF6079_N"/>
</dbReference>
<protein>
    <submittedName>
        <fullName evidence="7">Exonuclease SbcC</fullName>
    </submittedName>
</protein>
<dbReference type="Pfam" id="PF26388">
    <property type="entry name" value="DUF6079_6th"/>
    <property type="match status" value="1"/>
</dbReference>
<gene>
    <name evidence="7" type="ORF">BV133_3563</name>
    <name evidence="8" type="ORF">BVIRIDIS_06360</name>
</gene>
<feature type="domain" description="DUF6079" evidence="5">
    <location>
        <begin position="865"/>
        <end position="1057"/>
    </location>
</feature>
<dbReference type="Pfam" id="PF26385">
    <property type="entry name" value="DUF6079_4th"/>
    <property type="match status" value="1"/>
</dbReference>
<dbReference type="KEGG" id="bvr:BVIR_1193"/>
<dbReference type="InterPro" id="IPR027417">
    <property type="entry name" value="P-loop_NTPase"/>
</dbReference>
<dbReference type="Proteomes" id="UP000065734">
    <property type="component" value="Chromosome I"/>
</dbReference>
<keyword evidence="9" id="KW-1185">Reference proteome</keyword>
<proteinExistence type="predicted"/>
<dbReference type="Pfam" id="PF26384">
    <property type="entry name" value="DUF6079_3rd"/>
    <property type="match status" value="1"/>
</dbReference>
<evidence type="ECO:0000313" key="7">
    <source>
        <dbReference type="EMBL" id="BAS01157.1"/>
    </source>
</evidence>
<dbReference type="RefSeq" id="WP_236823724.1">
    <property type="nucleotide sequence ID" value="NZ_AP014854.2"/>
</dbReference>
<name>A0A0H5BKE9_BLAVI</name>
<evidence type="ECO:0000313" key="9">
    <source>
        <dbReference type="Proteomes" id="UP000065734"/>
    </source>
</evidence>
<evidence type="ECO:0000259" key="1">
    <source>
        <dbReference type="Pfam" id="PF19557"/>
    </source>
</evidence>
<keyword evidence="7" id="KW-0269">Exonuclease</keyword>
<dbReference type="AlphaFoldDB" id="A0A0H5BKE9"/>
<dbReference type="InterPro" id="IPR058573">
    <property type="entry name" value="DUF6079_5th"/>
</dbReference>
<dbReference type="InterPro" id="IPR058571">
    <property type="entry name" value="DUF6079_3rd"/>
</dbReference>
<sequence length="1265" mass="141989">MPMRYGDLIQFEPIESVIQLLDANRPDEAKRLVSTYVISDDMAERINKQIIAQISFDLTASFKILRGAEVERKGIEDTSSFDYKGILVVGNYGTGKSHLMSVLSLVAEDAAHVSMIRHPKVAEAAGAIAGKFKVHRIEISSQMSLRDIITQQLEVFLERHGVSYSFPPADKVINNKAAFEKMMAAFAEVHPNHGVLIVVDEFLEYLRSRKDHDLVLDLSFLREIGEVTKHLRFRFVAGVQEAIFDSSRFQHVADSLRRVKDRFTQVLLARQDVSFVVAERLLKKTADQQNKIRAYLTPFAKFYGLMNERMDEYVRLFPVHPDYIGTFERLVFTEKRGALVTLRDQIQAILSDEVPDDRPGLIGYDKFWETVTSNSVLRADPNIGPVLKVSEVLSERVRKAFTRPAYRPMALRIIDGLSVHRLTTGGDIYVPVGPTAEELRDTLCLFQPGIEDMGGEPEADLLSLVQTVLRETLKTVNGQFISRAPDTEQYYLDLKKDVDYDAQIEKRAETLSDDALDRAYYRAVVDFMIERPDETAYVPGHLIWQYQIEWQDRRVERNGYLFLGGPRDRPTAQPERNFYIYFPQPFEAYKLRDELKSDEVFFRLKHPDDALRRHISSYAAAQELASTASGGAKAIYLDKARSALRDIGRWLQENQLEAFEVTYQGKSKTLREWTKGVSLRDKARLGSEERINFRDVVNVISGLALNNQFAEVAPEYPTFSALVTEANRKQLVGNALRALAGGNRTKDAVVILDGLEMLDGDRIDPTRSRYAQEVLARLKAKGHGQVLNRGELVSGDADVEYFAPIKFRLEPDLLVTVLGGLVYAGDIVLAITGDKIDSGKITLLAERPLDELKQFKHVEAPKEINVAILRALFELLALPPGLAQQATQGSDEPVKFLQEEVGKLTRRVLSASTDMAGRLSFWGQSLLRDEEIRDWRSKLDALKNFSESLSPYNTVGKLKNLRINADDIAAQKKNLEVLDAIERMLDLVAELGTTASYLSQAEMVLSPDHAWVKQAQATRKQVLDKLAADRTAQHAAEYRQTLGQLKRDYLTAYVGQHSKARLGVAEDKTKSVLRKDPRLVSMRALAGISLMPTSQLSNFEEKLDKLKSCAALVDSELAASPVCPHCGFRPANEQGDMLPAANVLKLLDDELDRLLGGWQQTLLDNLEDPIIQSNFDLLRPAAKTLVDGFVKSKALPDPVPPDFVSAVQEALSGLEKIGISSDDIKKALLQGGSPASPDELRKRFESLLNDRCKGKDTTKLRFVVE</sequence>
<dbReference type="PATRIC" id="fig|1079.6.peg.1238"/>